<feature type="region of interest" description="Disordered" evidence="3">
    <location>
        <begin position="206"/>
        <end position="234"/>
    </location>
</feature>
<dbReference type="GO" id="GO:0006351">
    <property type="term" value="P:DNA-templated transcription"/>
    <property type="evidence" value="ECO:0007669"/>
    <property type="project" value="InterPro"/>
</dbReference>
<dbReference type="InterPro" id="IPR036603">
    <property type="entry name" value="RBP11-like"/>
</dbReference>
<dbReference type="Gene3D" id="3.30.1360.10">
    <property type="entry name" value="RNA polymerase, RBP11-like subunit"/>
    <property type="match status" value="1"/>
</dbReference>
<organism evidence="5 6">
    <name type="scientific">Puccinia graminis f. sp. tritici</name>
    <dbReference type="NCBI Taxonomy" id="56615"/>
    <lineage>
        <taxon>Eukaryota</taxon>
        <taxon>Fungi</taxon>
        <taxon>Dikarya</taxon>
        <taxon>Basidiomycota</taxon>
        <taxon>Pucciniomycotina</taxon>
        <taxon>Pucciniomycetes</taxon>
        <taxon>Pucciniales</taxon>
        <taxon>Pucciniaceae</taxon>
        <taxon>Puccinia</taxon>
    </lineage>
</organism>
<evidence type="ECO:0000256" key="1">
    <source>
        <dbReference type="ARBA" id="ARBA00022478"/>
    </source>
</evidence>
<sequence length="257" mass="27457">MLAEVGAHLECWRWTVLLPSFVVCTCPGFLAGRLPFAGSRRAVRFSPSVGLGGASGGLGLGLCQSRPLNQIRSHAAHTLPRALTAQPFHRQSTTPILIQPRHQGKDDNNNFRPIESQHRSLIDSHIPLFFLEGYKVPHPLEPRFIIKVQTDGSHTPIQAIQEAVKTLILTLDKMRNLLQNEFRLAKTVGVGEMMLDSSGVGAGNLDDGLGPLNGSHPNPSLSGNALSGFGSSSSAHQGGYGTSNGLDYSAGGSGYNF</sequence>
<feature type="compositionally biased region" description="Polar residues" evidence="3">
    <location>
        <begin position="215"/>
        <end position="234"/>
    </location>
</feature>
<dbReference type="Pfam" id="PF13656">
    <property type="entry name" value="RNA_pol_L_2"/>
    <property type="match status" value="1"/>
</dbReference>
<evidence type="ECO:0000313" key="6">
    <source>
        <dbReference type="Proteomes" id="UP000325313"/>
    </source>
</evidence>
<name>A0A5B0SLF4_PUCGR</name>
<gene>
    <name evidence="5" type="primary">RPB11_2</name>
    <name evidence="5" type="ORF">PGTUg99_034157</name>
</gene>
<proteinExistence type="predicted"/>
<keyword evidence="1 5" id="KW-0240">DNA-directed RNA polymerase</keyword>
<dbReference type="GO" id="GO:0046983">
    <property type="term" value="F:protein dimerization activity"/>
    <property type="evidence" value="ECO:0007669"/>
    <property type="project" value="InterPro"/>
</dbReference>
<reference evidence="5 6" key="1">
    <citation type="submission" date="2019-05" db="EMBL/GenBank/DDBJ databases">
        <title>Emergence of the Ug99 lineage of the wheat stem rust pathogen through somatic hybridization.</title>
        <authorList>
            <person name="Li F."/>
            <person name="Upadhyaya N.M."/>
            <person name="Sperschneider J."/>
            <person name="Matny O."/>
            <person name="Nguyen-Phuc H."/>
            <person name="Mago R."/>
            <person name="Raley C."/>
            <person name="Miller M.E."/>
            <person name="Silverstein K.A.T."/>
            <person name="Henningsen E."/>
            <person name="Hirsch C.D."/>
            <person name="Visser B."/>
            <person name="Pretorius Z.A."/>
            <person name="Steffenson B.J."/>
            <person name="Schwessinger B."/>
            <person name="Dodds P.N."/>
            <person name="Figueroa M."/>
        </authorList>
    </citation>
    <scope>NUCLEOTIDE SEQUENCE [LARGE SCALE GENOMIC DNA]</scope>
    <source>
        <strain evidence="5 6">Ug99</strain>
    </source>
</reference>
<dbReference type="Proteomes" id="UP000325313">
    <property type="component" value="Unassembled WGS sequence"/>
</dbReference>
<feature type="domain" description="DNA-directed RNA polymerase RBP11-like dimerisation" evidence="4">
    <location>
        <begin position="133"/>
        <end position="175"/>
    </location>
</feature>
<evidence type="ECO:0000259" key="4">
    <source>
        <dbReference type="Pfam" id="PF13656"/>
    </source>
</evidence>
<dbReference type="GO" id="GO:0055029">
    <property type="term" value="C:nuclear DNA-directed RNA polymerase complex"/>
    <property type="evidence" value="ECO:0007669"/>
    <property type="project" value="UniProtKB-ARBA"/>
</dbReference>
<dbReference type="EMBL" id="VDEP01000002">
    <property type="protein sequence ID" value="KAA1138670.1"/>
    <property type="molecule type" value="Genomic_DNA"/>
</dbReference>
<comment type="caution">
    <text evidence="5">The sequence shown here is derived from an EMBL/GenBank/DDBJ whole genome shotgun (WGS) entry which is preliminary data.</text>
</comment>
<dbReference type="InterPro" id="IPR009025">
    <property type="entry name" value="RBP11-like_dimer"/>
</dbReference>
<dbReference type="AlphaFoldDB" id="A0A5B0SLF4"/>
<evidence type="ECO:0000313" key="5">
    <source>
        <dbReference type="EMBL" id="KAA1138670.1"/>
    </source>
</evidence>
<accession>A0A5B0SLF4</accession>
<protein>
    <submittedName>
        <fullName evidence="5">DNA-directed RNA polymerase II core subunit</fullName>
    </submittedName>
</protein>
<evidence type="ECO:0000256" key="3">
    <source>
        <dbReference type="SAM" id="MobiDB-lite"/>
    </source>
</evidence>
<keyword evidence="2" id="KW-0804">Transcription</keyword>
<dbReference type="SUPFAM" id="SSF55257">
    <property type="entry name" value="RBP11-like subunits of RNA polymerase"/>
    <property type="match status" value="1"/>
</dbReference>
<evidence type="ECO:0000256" key="2">
    <source>
        <dbReference type="ARBA" id="ARBA00023163"/>
    </source>
</evidence>